<keyword evidence="1" id="KW-1133">Transmembrane helix</keyword>
<keyword evidence="3" id="KW-1185">Reference proteome</keyword>
<dbReference type="Gramene" id="mRNA:HanXRQr2_Chr14g0634841">
    <property type="protein sequence ID" value="CDS:HanXRQr2_Chr14g0634841.1"/>
    <property type="gene ID" value="HanXRQr2_Chr14g0634841"/>
</dbReference>
<feature type="transmembrane region" description="Helical" evidence="1">
    <location>
        <begin position="12"/>
        <end position="30"/>
    </location>
</feature>
<comment type="caution">
    <text evidence="2">The sequence shown here is derived from an EMBL/GenBank/DDBJ whole genome shotgun (WGS) entry which is preliminary data.</text>
</comment>
<feature type="transmembrane region" description="Helical" evidence="1">
    <location>
        <begin position="36"/>
        <end position="54"/>
    </location>
</feature>
<gene>
    <name evidence="2" type="ORF">HanXRQr2_Chr14g0634841</name>
</gene>
<name>A0A9K3E7M8_HELAN</name>
<protein>
    <submittedName>
        <fullName evidence="2">Uncharacterized protein</fullName>
    </submittedName>
</protein>
<evidence type="ECO:0000313" key="2">
    <source>
        <dbReference type="EMBL" id="KAF5768303.1"/>
    </source>
</evidence>
<dbReference type="EMBL" id="MNCJ02000329">
    <property type="protein sequence ID" value="KAF5768303.1"/>
    <property type="molecule type" value="Genomic_DNA"/>
</dbReference>
<keyword evidence="1" id="KW-0812">Transmembrane</keyword>
<reference evidence="2" key="2">
    <citation type="submission" date="2020-06" db="EMBL/GenBank/DDBJ databases">
        <title>Helianthus annuus Genome sequencing and assembly Release 2.</title>
        <authorList>
            <person name="Gouzy J."/>
            <person name="Langlade N."/>
            <person name="Munos S."/>
        </authorList>
    </citation>
    <scope>NUCLEOTIDE SEQUENCE</scope>
    <source>
        <tissue evidence="2">Leaves</tissue>
    </source>
</reference>
<dbReference type="Proteomes" id="UP000215914">
    <property type="component" value="Unassembled WGS sequence"/>
</dbReference>
<accession>A0A9K3E7M8</accession>
<proteinExistence type="predicted"/>
<keyword evidence="1" id="KW-0472">Membrane</keyword>
<evidence type="ECO:0000313" key="3">
    <source>
        <dbReference type="Proteomes" id="UP000215914"/>
    </source>
</evidence>
<dbReference type="AlphaFoldDB" id="A0A9K3E7M8"/>
<evidence type="ECO:0000256" key="1">
    <source>
        <dbReference type="SAM" id="Phobius"/>
    </source>
</evidence>
<reference evidence="2" key="1">
    <citation type="journal article" date="2017" name="Nature">
        <title>The sunflower genome provides insights into oil metabolism, flowering and Asterid evolution.</title>
        <authorList>
            <person name="Badouin H."/>
            <person name="Gouzy J."/>
            <person name="Grassa C.J."/>
            <person name="Murat F."/>
            <person name="Staton S.E."/>
            <person name="Cottret L."/>
            <person name="Lelandais-Briere C."/>
            <person name="Owens G.L."/>
            <person name="Carrere S."/>
            <person name="Mayjonade B."/>
            <person name="Legrand L."/>
            <person name="Gill N."/>
            <person name="Kane N.C."/>
            <person name="Bowers J.E."/>
            <person name="Hubner S."/>
            <person name="Bellec A."/>
            <person name="Berard A."/>
            <person name="Berges H."/>
            <person name="Blanchet N."/>
            <person name="Boniface M.C."/>
            <person name="Brunel D."/>
            <person name="Catrice O."/>
            <person name="Chaidir N."/>
            <person name="Claudel C."/>
            <person name="Donnadieu C."/>
            <person name="Faraut T."/>
            <person name="Fievet G."/>
            <person name="Helmstetter N."/>
            <person name="King M."/>
            <person name="Knapp S.J."/>
            <person name="Lai Z."/>
            <person name="Le Paslier M.C."/>
            <person name="Lippi Y."/>
            <person name="Lorenzon L."/>
            <person name="Mandel J.R."/>
            <person name="Marage G."/>
            <person name="Marchand G."/>
            <person name="Marquand E."/>
            <person name="Bret-Mestries E."/>
            <person name="Morien E."/>
            <person name="Nambeesan S."/>
            <person name="Nguyen T."/>
            <person name="Pegot-Espagnet P."/>
            <person name="Pouilly N."/>
            <person name="Raftis F."/>
            <person name="Sallet E."/>
            <person name="Schiex T."/>
            <person name="Thomas J."/>
            <person name="Vandecasteele C."/>
            <person name="Vares D."/>
            <person name="Vear F."/>
            <person name="Vautrin S."/>
            <person name="Crespi M."/>
            <person name="Mangin B."/>
            <person name="Burke J.M."/>
            <person name="Salse J."/>
            <person name="Munos S."/>
            <person name="Vincourt P."/>
            <person name="Rieseberg L.H."/>
            <person name="Langlade N.B."/>
        </authorList>
    </citation>
    <scope>NUCLEOTIDE SEQUENCE</scope>
    <source>
        <tissue evidence="2">Leaves</tissue>
    </source>
</reference>
<organism evidence="2 3">
    <name type="scientific">Helianthus annuus</name>
    <name type="common">Common sunflower</name>
    <dbReference type="NCBI Taxonomy" id="4232"/>
    <lineage>
        <taxon>Eukaryota</taxon>
        <taxon>Viridiplantae</taxon>
        <taxon>Streptophyta</taxon>
        <taxon>Embryophyta</taxon>
        <taxon>Tracheophyta</taxon>
        <taxon>Spermatophyta</taxon>
        <taxon>Magnoliopsida</taxon>
        <taxon>eudicotyledons</taxon>
        <taxon>Gunneridae</taxon>
        <taxon>Pentapetalae</taxon>
        <taxon>asterids</taxon>
        <taxon>campanulids</taxon>
        <taxon>Asterales</taxon>
        <taxon>Asteraceae</taxon>
        <taxon>Asteroideae</taxon>
        <taxon>Heliantheae alliance</taxon>
        <taxon>Heliantheae</taxon>
        <taxon>Helianthus</taxon>
    </lineage>
</organism>
<sequence length="61" mass="7188">MVWKILIKMGVFLYLFIFKLSIIIIVIYSFNFLRVNFHFTLCGLVVLTVLSQSFKNSHFSP</sequence>